<proteinExistence type="predicted"/>
<dbReference type="PANTHER" id="PTHR33018">
    <property type="entry name" value="OS10G0338966 PROTEIN-RELATED"/>
    <property type="match status" value="1"/>
</dbReference>
<feature type="region of interest" description="Disordered" evidence="1">
    <location>
        <begin position="1"/>
        <end position="27"/>
    </location>
</feature>
<evidence type="ECO:0000313" key="4">
    <source>
        <dbReference type="Proteomes" id="UP000290289"/>
    </source>
</evidence>
<feature type="compositionally biased region" description="Basic and acidic residues" evidence="1">
    <location>
        <begin position="386"/>
        <end position="397"/>
    </location>
</feature>
<protein>
    <recommendedName>
        <fullName evidence="2">DUF8039 domain-containing protein</fullName>
    </recommendedName>
</protein>
<gene>
    <name evidence="3" type="ORF">DVH24_003594</name>
</gene>
<dbReference type="Pfam" id="PF26133">
    <property type="entry name" value="DUF8039"/>
    <property type="match status" value="1"/>
</dbReference>
<feature type="domain" description="DUF8039" evidence="2">
    <location>
        <begin position="411"/>
        <end position="491"/>
    </location>
</feature>
<feature type="region of interest" description="Disordered" evidence="1">
    <location>
        <begin position="283"/>
        <end position="404"/>
    </location>
</feature>
<feature type="compositionally biased region" description="Polar residues" evidence="1">
    <location>
        <begin position="312"/>
        <end position="337"/>
    </location>
</feature>
<accession>A0A498IIA7</accession>
<dbReference type="AlphaFoldDB" id="A0A498IIA7"/>
<evidence type="ECO:0000313" key="3">
    <source>
        <dbReference type="EMBL" id="RXH83096.1"/>
    </source>
</evidence>
<organism evidence="3 4">
    <name type="scientific">Malus domestica</name>
    <name type="common">Apple</name>
    <name type="synonym">Pyrus malus</name>
    <dbReference type="NCBI Taxonomy" id="3750"/>
    <lineage>
        <taxon>Eukaryota</taxon>
        <taxon>Viridiplantae</taxon>
        <taxon>Streptophyta</taxon>
        <taxon>Embryophyta</taxon>
        <taxon>Tracheophyta</taxon>
        <taxon>Spermatophyta</taxon>
        <taxon>Magnoliopsida</taxon>
        <taxon>eudicotyledons</taxon>
        <taxon>Gunneridae</taxon>
        <taxon>Pentapetalae</taxon>
        <taxon>rosids</taxon>
        <taxon>fabids</taxon>
        <taxon>Rosales</taxon>
        <taxon>Rosaceae</taxon>
        <taxon>Amygdaloideae</taxon>
        <taxon>Maleae</taxon>
        <taxon>Malus</taxon>
    </lineage>
</organism>
<reference evidence="3 4" key="1">
    <citation type="submission" date="2018-10" db="EMBL/GenBank/DDBJ databases">
        <title>A high-quality apple genome assembly.</title>
        <authorList>
            <person name="Hu J."/>
        </authorList>
    </citation>
    <scope>NUCLEOTIDE SEQUENCE [LARGE SCALE GENOMIC DNA]</scope>
    <source>
        <strain evidence="4">cv. HFTH1</strain>
        <tissue evidence="3">Young leaf</tissue>
    </source>
</reference>
<dbReference type="PANTHER" id="PTHR33018:SF34">
    <property type="entry name" value="OS02G0472350 PROTEIN"/>
    <property type="match status" value="1"/>
</dbReference>
<sequence length="493" mass="54909">MDFDGLPDGDEIHSSDDVNEAKKRKGRGPTMLDYNALSKAKQIGVQFNYKGQHFGVGSASLSSSEGILARQLIPVTYASWDEVPTILKDKLWAAVKQKYDLAPCRKKILLTQMSGCWRTYKATLTKQIRSLDDGPDAMEQMQLLKPANVEKQADWDKFVKHRCSPEFDAISEKFKKLKSFHTLPHVMSRKGYARLEDELDDIKLVNEMPTTDNGSIKDDALSQALGPEHRGRLRGGGYGVTPSRYDAQTYASMSNRELRDRLQNVEGKLREVFDLVLAKQQNEGNGKETNTNDAIQVSTNRPQGGCIDLQRTKNGVKQVPNSSYQVSRSSPQLQCNKKSAPEANDGSRHTSKASSQIQCDRRSAHEADDASRQASKASSQRSSPNIERDNIKRKEGSKATSQLQPVGILRGSSCKLLNWLGNGQVVATGEIESTNPEAKVHHMVLGPNCWKVWVTVVRVENISLYRPTSEFRVLEDAVSSTIAWPSKYVRVGE</sequence>
<evidence type="ECO:0000256" key="1">
    <source>
        <dbReference type="SAM" id="MobiDB-lite"/>
    </source>
</evidence>
<comment type="caution">
    <text evidence="3">The sequence shown here is derived from an EMBL/GenBank/DDBJ whole genome shotgun (WGS) entry which is preliminary data.</text>
</comment>
<dbReference type="InterPro" id="IPR058352">
    <property type="entry name" value="DUF8039"/>
</dbReference>
<feature type="compositionally biased region" description="Basic and acidic residues" evidence="1">
    <location>
        <begin position="10"/>
        <end position="21"/>
    </location>
</feature>
<evidence type="ECO:0000259" key="2">
    <source>
        <dbReference type="Pfam" id="PF26133"/>
    </source>
</evidence>
<feature type="compositionally biased region" description="Polar residues" evidence="1">
    <location>
        <begin position="283"/>
        <end position="302"/>
    </location>
</feature>
<feature type="compositionally biased region" description="Basic and acidic residues" evidence="1">
    <location>
        <begin position="359"/>
        <end position="371"/>
    </location>
</feature>
<name>A0A498IIA7_MALDO</name>
<dbReference type="EMBL" id="RDQH01000337">
    <property type="protein sequence ID" value="RXH83096.1"/>
    <property type="molecule type" value="Genomic_DNA"/>
</dbReference>
<dbReference type="Proteomes" id="UP000290289">
    <property type="component" value="Chromosome 11"/>
</dbReference>
<feature type="compositionally biased region" description="Low complexity" evidence="1">
    <location>
        <begin position="372"/>
        <end position="383"/>
    </location>
</feature>
<keyword evidence="4" id="KW-1185">Reference proteome</keyword>